<dbReference type="Pfam" id="PF13671">
    <property type="entry name" value="AAA_33"/>
    <property type="match status" value="1"/>
</dbReference>
<dbReference type="EMBL" id="QWKP01000210">
    <property type="protein sequence ID" value="RHA38806.1"/>
    <property type="molecule type" value="Genomic_DNA"/>
</dbReference>
<dbReference type="OrthoDB" id="2639622at2"/>
<accession>A0A413RJP4</accession>
<dbReference type="Gene3D" id="3.40.50.300">
    <property type="entry name" value="P-loop containing nucleotide triphosphate hydrolases"/>
    <property type="match status" value="1"/>
</dbReference>
<organism evidence="2 3">
    <name type="scientific">Cellulomonas rhizosphaerae</name>
    <dbReference type="NCBI Taxonomy" id="2293719"/>
    <lineage>
        <taxon>Bacteria</taxon>
        <taxon>Bacillati</taxon>
        <taxon>Actinomycetota</taxon>
        <taxon>Actinomycetes</taxon>
        <taxon>Micrococcales</taxon>
        <taxon>Cellulomonadaceae</taxon>
        <taxon>Cellulomonas</taxon>
    </lineage>
</organism>
<feature type="region of interest" description="Disordered" evidence="1">
    <location>
        <begin position="380"/>
        <end position="402"/>
    </location>
</feature>
<sequence>MSDSAAGCSAAAASPRSQFPSRSTTSRCFGKVVGFGPLPFDYETCPRVKPLAAAPAANGGASWGAPVIERTEPPQSADEIATLRGFLKYHRQTLLFKADGLNADQLNRTHPPSTMTLGGMLKHLAYVEHHWFAAVLLGRGPAEPLASVDWDADPDWEWRTAVSDAPEQRRPLLLDAIAHSDAIMEEVDADLDRLSIRASRHTGEHFSLRWILIHMIEEYARHNGHADLLREAIDGVTQPTLFLMVGLPGTGKTTEARRIELEQNALRLTKDEWVKALYGPTNPSAATDVIEGRLIAVALRALELGVDVVVDFGLWSRDERSALRQAATATGANAEVRYLALTPAEQRRRLNRRQAEEPHTTWHMSDEELTTWASLIEVPTPGELDGSEPVGDPPSPHATWAEWRLKRWPAGR</sequence>
<keyword evidence="3" id="KW-1185">Reference proteome</keyword>
<dbReference type="Gene3D" id="1.20.120.450">
    <property type="entry name" value="dinb family like domain"/>
    <property type="match status" value="1"/>
</dbReference>
<evidence type="ECO:0000313" key="2">
    <source>
        <dbReference type="EMBL" id="RHA38806.1"/>
    </source>
</evidence>
<dbReference type="Proteomes" id="UP000283374">
    <property type="component" value="Unassembled WGS sequence"/>
</dbReference>
<dbReference type="PANTHER" id="PTHR37807">
    <property type="entry name" value="OS07G0160300 PROTEIN"/>
    <property type="match status" value="1"/>
</dbReference>
<protein>
    <submittedName>
        <fullName evidence="2">DUF664 domain-containing protein</fullName>
    </submittedName>
</protein>
<proteinExistence type="predicted"/>
<feature type="compositionally biased region" description="Low complexity" evidence="1">
    <location>
        <begin position="1"/>
        <end position="17"/>
    </location>
</feature>
<dbReference type="InterPro" id="IPR007061">
    <property type="entry name" value="MST-like"/>
</dbReference>
<dbReference type="SUPFAM" id="SSF52540">
    <property type="entry name" value="P-loop containing nucleoside triphosphate hydrolases"/>
    <property type="match status" value="1"/>
</dbReference>
<dbReference type="PANTHER" id="PTHR37807:SF3">
    <property type="entry name" value="OS07G0160300 PROTEIN"/>
    <property type="match status" value="1"/>
</dbReference>
<gene>
    <name evidence="2" type="ORF">D1825_12975</name>
</gene>
<dbReference type="InterPro" id="IPR034660">
    <property type="entry name" value="DinB/YfiT-like"/>
</dbReference>
<name>A0A413RJP4_9CELL</name>
<feature type="region of interest" description="Disordered" evidence="1">
    <location>
        <begin position="1"/>
        <end position="25"/>
    </location>
</feature>
<evidence type="ECO:0000256" key="1">
    <source>
        <dbReference type="SAM" id="MobiDB-lite"/>
    </source>
</evidence>
<dbReference type="AlphaFoldDB" id="A0A413RJP4"/>
<comment type="caution">
    <text evidence="2">The sequence shown here is derived from an EMBL/GenBank/DDBJ whole genome shotgun (WGS) entry which is preliminary data.</text>
</comment>
<evidence type="ECO:0000313" key="3">
    <source>
        <dbReference type="Proteomes" id="UP000283374"/>
    </source>
</evidence>
<dbReference type="Pfam" id="PF04978">
    <property type="entry name" value="MST"/>
    <property type="match status" value="1"/>
</dbReference>
<reference evidence="2 3" key="1">
    <citation type="submission" date="2018-08" db="EMBL/GenBank/DDBJ databases">
        <title>Cellulomonas rhizosphaerae sp. nov., a novel actinomycete isolated from soil.</title>
        <authorList>
            <person name="Tian Y."/>
        </authorList>
    </citation>
    <scope>NUCLEOTIDE SEQUENCE [LARGE SCALE GENOMIC DNA]</scope>
    <source>
        <strain evidence="2 3">NEAU-TCZ24</strain>
    </source>
</reference>
<dbReference type="SUPFAM" id="SSF109854">
    <property type="entry name" value="DinB/YfiT-like putative metalloenzymes"/>
    <property type="match status" value="1"/>
</dbReference>
<dbReference type="InterPro" id="IPR027417">
    <property type="entry name" value="P-loop_NTPase"/>
</dbReference>